<dbReference type="InterPro" id="IPR036318">
    <property type="entry name" value="FAD-bd_PCMH-like_sf"/>
</dbReference>
<dbReference type="InterPro" id="IPR016166">
    <property type="entry name" value="FAD-bd_PCMH"/>
</dbReference>
<dbReference type="InterPro" id="IPR002346">
    <property type="entry name" value="Mopterin_DH_FAD-bd"/>
</dbReference>
<evidence type="ECO:0000259" key="4">
    <source>
        <dbReference type="PROSITE" id="PS51387"/>
    </source>
</evidence>
<sequence length="282" mass="29597">MPAAAQSPPMVLPRSVADALAALALPGAQAVAGASWVMRAPLRHEPQAPTWVALAGIEDLHRCDITGDRVRLGALVTHDRLAHALPAAPDLRALAQAAAGAANPGVRRIATLGGNLCATGFAAADLAPALLALDATVEIATPQGRESLPMEDFLTRRGAPGPWLLTEVTIPRGPWRSAHARLPMRKAGDYPAAIVSLSATLTPERRIERLLAAIGAVEQAPRRWHALETRAKGEPLAALADLAQDTAGITARDALDAPGWYRLRILPTLVRRAAEAIAEDTA</sequence>
<dbReference type="PROSITE" id="PS51387">
    <property type="entry name" value="FAD_PCMH"/>
    <property type="match status" value="1"/>
</dbReference>
<dbReference type="InterPro" id="IPR036683">
    <property type="entry name" value="CO_DH_flav_C_dom_sf"/>
</dbReference>
<keyword evidence="2" id="KW-0274">FAD</keyword>
<keyword evidence="6" id="KW-1185">Reference proteome</keyword>
<dbReference type="SMART" id="SM01092">
    <property type="entry name" value="CO_deh_flav_C"/>
    <property type="match status" value="1"/>
</dbReference>
<gene>
    <name evidence="5" type="ORF">RGD00_01430</name>
</gene>
<protein>
    <submittedName>
        <fullName evidence="5">FAD binding domain-containing protein</fullName>
    </submittedName>
</protein>
<dbReference type="SUPFAM" id="SSF56176">
    <property type="entry name" value="FAD-binding/transporter-associated domain-like"/>
    <property type="match status" value="1"/>
</dbReference>
<evidence type="ECO:0000313" key="5">
    <source>
        <dbReference type="EMBL" id="MDR5651254.1"/>
    </source>
</evidence>
<dbReference type="PANTHER" id="PTHR42659:SF2">
    <property type="entry name" value="XANTHINE DEHYDROGENASE SUBUNIT C-RELATED"/>
    <property type="match status" value="1"/>
</dbReference>
<dbReference type="InterPro" id="IPR005107">
    <property type="entry name" value="CO_DH_flav_C"/>
</dbReference>
<dbReference type="Gene3D" id="3.30.465.10">
    <property type="match status" value="1"/>
</dbReference>
<dbReference type="InterPro" id="IPR016169">
    <property type="entry name" value="FAD-bd_PCMH_sub2"/>
</dbReference>
<keyword evidence="1" id="KW-0285">Flavoprotein</keyword>
<proteinExistence type="predicted"/>
<feature type="domain" description="FAD-binding PCMH-type" evidence="4">
    <location>
        <begin position="3"/>
        <end position="175"/>
    </location>
</feature>
<keyword evidence="3" id="KW-0560">Oxidoreductase</keyword>
<evidence type="ECO:0000256" key="1">
    <source>
        <dbReference type="ARBA" id="ARBA00022630"/>
    </source>
</evidence>
<dbReference type="Proteomes" id="UP001247754">
    <property type="component" value="Unassembled WGS sequence"/>
</dbReference>
<comment type="caution">
    <text evidence="5">The sequence shown here is derived from an EMBL/GenBank/DDBJ whole genome shotgun (WGS) entry which is preliminary data.</text>
</comment>
<dbReference type="EMBL" id="JAVKPH010000001">
    <property type="protein sequence ID" value="MDR5651254.1"/>
    <property type="molecule type" value="Genomic_DNA"/>
</dbReference>
<dbReference type="Pfam" id="PF00941">
    <property type="entry name" value="FAD_binding_5"/>
    <property type="match status" value="1"/>
</dbReference>
<dbReference type="RefSeq" id="WP_310455344.1">
    <property type="nucleotide sequence ID" value="NZ_JAVKPH010000001.1"/>
</dbReference>
<evidence type="ECO:0000256" key="3">
    <source>
        <dbReference type="ARBA" id="ARBA00023002"/>
    </source>
</evidence>
<dbReference type="Gene3D" id="3.30.390.50">
    <property type="entry name" value="CO dehydrogenase flavoprotein, C-terminal domain"/>
    <property type="match status" value="1"/>
</dbReference>
<dbReference type="SUPFAM" id="SSF55447">
    <property type="entry name" value="CO dehydrogenase flavoprotein C-terminal domain-like"/>
    <property type="match status" value="1"/>
</dbReference>
<accession>A0ABU1F350</accession>
<reference evidence="5 6" key="1">
    <citation type="submission" date="2023-09" db="EMBL/GenBank/DDBJ databases">
        <title>Xinfangfangia sedmenti sp. nov., isolated the sedment.</title>
        <authorList>
            <person name="Xu L."/>
        </authorList>
    </citation>
    <scope>NUCLEOTIDE SEQUENCE [LARGE SCALE GENOMIC DNA]</scope>
    <source>
        <strain evidence="5 6">LG-4</strain>
    </source>
</reference>
<evidence type="ECO:0000256" key="2">
    <source>
        <dbReference type="ARBA" id="ARBA00022827"/>
    </source>
</evidence>
<dbReference type="PANTHER" id="PTHR42659">
    <property type="entry name" value="XANTHINE DEHYDROGENASE SUBUNIT C-RELATED"/>
    <property type="match status" value="1"/>
</dbReference>
<dbReference type="InterPro" id="IPR051312">
    <property type="entry name" value="Diverse_Substr_Oxidored"/>
</dbReference>
<name>A0ABU1F350_9RHOB</name>
<evidence type="ECO:0000313" key="6">
    <source>
        <dbReference type="Proteomes" id="UP001247754"/>
    </source>
</evidence>
<organism evidence="5 6">
    <name type="scientific">Ruixingdingia sedimenti</name>
    <dbReference type="NCBI Taxonomy" id="3073604"/>
    <lineage>
        <taxon>Bacteria</taxon>
        <taxon>Pseudomonadati</taxon>
        <taxon>Pseudomonadota</taxon>
        <taxon>Alphaproteobacteria</taxon>
        <taxon>Rhodobacterales</taxon>
        <taxon>Paracoccaceae</taxon>
        <taxon>Ruixingdingia</taxon>
    </lineage>
</organism>